<dbReference type="Pfam" id="PF00534">
    <property type="entry name" value="Glycos_transf_1"/>
    <property type="match status" value="1"/>
</dbReference>
<evidence type="ECO:0000313" key="2">
    <source>
        <dbReference type="EMBL" id="MIT45053.1"/>
    </source>
</evidence>
<feature type="domain" description="Glycosyl transferase family 1" evidence="1">
    <location>
        <begin position="184"/>
        <end position="349"/>
    </location>
</feature>
<dbReference type="AlphaFoldDB" id="A0A402SRN7"/>
<accession>A0A402SRN7</accession>
<dbReference type="PANTHER" id="PTHR12526">
    <property type="entry name" value="GLYCOSYLTRANSFERASE"/>
    <property type="match status" value="1"/>
</dbReference>
<keyword evidence="2" id="KW-0808">Transferase</keyword>
<dbReference type="EC" id="2.4.1.56" evidence="2"/>
<reference evidence="2" key="1">
    <citation type="submission" date="2018-07" db="EMBL/GenBank/DDBJ databases">
        <authorList>
            <consortium name="GenomeTrakr network: Whole genome sequencing for foodborne pathogen traceback"/>
        </authorList>
    </citation>
    <scope>NUCLEOTIDE SEQUENCE [LARGE SCALE GENOMIC DNA]</scope>
    <source>
        <strain evidence="2">CFSAN034452</strain>
    </source>
</reference>
<dbReference type="GO" id="GO:0008917">
    <property type="term" value="F:lipopolysaccharide N-acetylglucosaminyltransferase activity"/>
    <property type="evidence" value="ECO:0007669"/>
    <property type="project" value="UniProtKB-EC"/>
</dbReference>
<sequence length="381" mass="43457">MIDKLVLTVTPIFSIPPRGAAAVETWMYQVAQRTNIPNRIACIKEEGYTDFSPVSERCSIHRIGFSRIYKRLFQKWTRLDPLPYAQRILNIAKDFKITDDSVIIIHNSMKLYRQIRERAPQAKMIMHMHNAFEPDEGLDKNVKMIVPSMFLKQHYQAYLPDADIAIVPNGIDLEAYQKNSAPLQKSDLNISPEKKTIFFAGRISPDKGVTLLLQAFERLIETRDDIELVIVGDYMNKNKGDKGAYQREVRELAERLKPHCHMLGGVTPEDMYNYYSLADLVVIPSQFQEPFCMVAIEAMGAGKPVLVSTRGGMTEFVKEGNTGFHLQEPMTPETIASGINKALASPDLNAVALRGQRCVEEKFPWEKVTQRFEEVVNNWFK</sequence>
<evidence type="ECO:0000259" key="1">
    <source>
        <dbReference type="Pfam" id="PF00534"/>
    </source>
</evidence>
<protein>
    <submittedName>
        <fullName evidence="2">Lipopolysaccharide N-acetylglucosaminyltransferase</fullName>
        <ecNumber evidence="2">2.4.1.56</ecNumber>
    </submittedName>
</protein>
<dbReference type="PANTHER" id="PTHR12526:SF637">
    <property type="entry name" value="GLYCOSYLTRANSFERASE EPSF-RELATED"/>
    <property type="match status" value="1"/>
</dbReference>
<dbReference type="Proteomes" id="UP000885418">
    <property type="component" value="Unassembled WGS sequence"/>
</dbReference>
<dbReference type="InterPro" id="IPR001296">
    <property type="entry name" value="Glyco_trans_1"/>
</dbReference>
<keyword evidence="2" id="KW-0328">Glycosyltransferase</keyword>
<dbReference type="Gene3D" id="3.40.50.2000">
    <property type="entry name" value="Glycogen Phosphorylase B"/>
    <property type="match status" value="2"/>
</dbReference>
<dbReference type="NCBIfam" id="NF012028">
    <property type="entry name" value="PRK15484.1"/>
    <property type="match status" value="1"/>
</dbReference>
<dbReference type="CDD" id="cd03801">
    <property type="entry name" value="GT4_PimA-like"/>
    <property type="match status" value="1"/>
</dbReference>
<gene>
    <name evidence="2" type="ORF">ATQ15_16175</name>
</gene>
<name>A0A402SRN7_SALER</name>
<organism evidence="2">
    <name type="scientific">Salmonella enterica</name>
    <name type="common">Salmonella choleraesuis</name>
    <dbReference type="NCBI Taxonomy" id="28901"/>
    <lineage>
        <taxon>Bacteria</taxon>
        <taxon>Pseudomonadati</taxon>
        <taxon>Pseudomonadota</taxon>
        <taxon>Gammaproteobacteria</taxon>
        <taxon>Enterobacterales</taxon>
        <taxon>Enterobacteriaceae</taxon>
        <taxon>Salmonella</taxon>
    </lineage>
</organism>
<dbReference type="SUPFAM" id="SSF53756">
    <property type="entry name" value="UDP-Glycosyltransferase/glycogen phosphorylase"/>
    <property type="match status" value="1"/>
</dbReference>
<proteinExistence type="predicted"/>
<comment type="caution">
    <text evidence="2">The sequence shown here is derived from an EMBL/GenBank/DDBJ whole genome shotgun (WGS) entry which is preliminary data.</text>
</comment>
<dbReference type="EMBL" id="RSTW01000013">
    <property type="protein sequence ID" value="MIT45053.1"/>
    <property type="molecule type" value="Genomic_DNA"/>
</dbReference>